<accession>A0A1J5T8B2</accession>
<comment type="caution">
    <text evidence="2">The sequence shown here is derived from an EMBL/GenBank/DDBJ whole genome shotgun (WGS) entry which is preliminary data.</text>
</comment>
<name>A0A1J5T8B2_9ZZZZ</name>
<evidence type="ECO:0000313" key="2">
    <source>
        <dbReference type="EMBL" id="OIR17122.1"/>
    </source>
</evidence>
<reference evidence="2" key="1">
    <citation type="submission" date="2016-10" db="EMBL/GenBank/DDBJ databases">
        <title>Sequence of Gallionella enrichment culture.</title>
        <authorList>
            <person name="Poehlein A."/>
            <person name="Muehling M."/>
            <person name="Daniel R."/>
        </authorList>
    </citation>
    <scope>NUCLEOTIDE SEQUENCE</scope>
</reference>
<dbReference type="EMBL" id="MLJW01000005">
    <property type="protein sequence ID" value="OIR17122.1"/>
    <property type="molecule type" value="Genomic_DNA"/>
</dbReference>
<organism evidence="2">
    <name type="scientific">mine drainage metagenome</name>
    <dbReference type="NCBI Taxonomy" id="410659"/>
    <lineage>
        <taxon>unclassified sequences</taxon>
        <taxon>metagenomes</taxon>
        <taxon>ecological metagenomes</taxon>
    </lineage>
</organism>
<sequence>MAQKYFPRFGSPGCLNRAKRICINDIGSFASVAAVLALFPFTAVQAAEAESRRDGDFFSGWLDNVARTQEIQPHWELLLGMNSPRLTQGFRYNYSRQYLPGGGLAENYGMGKGLELIVSENFEAQIGIPAYLDKQAPRSGSSGWADETFLGRYRLLAANEENGNYIVSCSLGLSVPTGSDQFSSHSTVYTPTFSAGKGWGDRQQGGDLQSSISASVPDHNLSLLGVPVTWTTALQAHVWQNLWPEIEASYTHWYKGAFDGKNQLVLTYGVVLGRFALKGREKLTMGIGYQEPRGTNFATFNRGWISTLKFSF</sequence>
<keyword evidence="1" id="KW-1133">Transmembrane helix</keyword>
<evidence type="ECO:0000256" key="1">
    <source>
        <dbReference type="SAM" id="Phobius"/>
    </source>
</evidence>
<keyword evidence="1" id="KW-0812">Transmembrane</keyword>
<proteinExistence type="predicted"/>
<keyword evidence="1" id="KW-0472">Membrane</keyword>
<protein>
    <submittedName>
        <fullName evidence="2">Uncharacterized protein</fullName>
    </submittedName>
</protein>
<dbReference type="AlphaFoldDB" id="A0A1J5T8B2"/>
<feature type="transmembrane region" description="Helical" evidence="1">
    <location>
        <begin position="21"/>
        <end position="43"/>
    </location>
</feature>
<gene>
    <name evidence="2" type="ORF">GALL_21430</name>
</gene>